<keyword evidence="2" id="KW-0614">Plasmid</keyword>
<proteinExistence type="predicted"/>
<geneLocation type="plasmid" evidence="2 3">
    <name>pLPCN-3</name>
</geneLocation>
<dbReference type="InterPro" id="IPR024234">
    <property type="entry name" value="DUF3801"/>
</dbReference>
<name>A0ABD7BXJ3_LACPA</name>
<evidence type="ECO:0000256" key="1">
    <source>
        <dbReference type="SAM" id="MobiDB-lite"/>
    </source>
</evidence>
<dbReference type="AlphaFoldDB" id="A0ABD7BXJ3"/>
<organism evidence="2 3">
    <name type="scientific">Lacticaseibacillus paracasei</name>
    <name type="common">Lactobacillus paracasei</name>
    <dbReference type="NCBI Taxonomy" id="1597"/>
    <lineage>
        <taxon>Bacteria</taxon>
        <taxon>Bacillati</taxon>
        <taxon>Bacillota</taxon>
        <taxon>Bacilli</taxon>
        <taxon>Lactobacillales</taxon>
        <taxon>Lactobacillaceae</taxon>
        <taxon>Lacticaseibacillus</taxon>
    </lineage>
</organism>
<dbReference type="Pfam" id="PF12687">
    <property type="entry name" value="DUF3801"/>
    <property type="match status" value="1"/>
</dbReference>
<feature type="region of interest" description="Disordered" evidence="1">
    <location>
        <begin position="122"/>
        <end position="160"/>
    </location>
</feature>
<feature type="compositionally biased region" description="Basic and acidic residues" evidence="1">
    <location>
        <begin position="130"/>
        <end position="146"/>
    </location>
</feature>
<gene>
    <name evidence="2" type="ORF">HCJ88_15815</name>
</gene>
<accession>A0ABD7BXJ3</accession>
<reference evidence="2 3" key="1">
    <citation type="submission" date="2020-03" db="EMBL/GenBank/DDBJ databases">
        <title>Complete genome sequence of Lactobacillus paracasei strain NFFJ04, isolated from animal feed.</title>
        <authorList>
            <person name="Jung J.Y."/>
        </authorList>
    </citation>
    <scope>NUCLEOTIDE SEQUENCE [LARGE SCALE GENOMIC DNA]</scope>
    <source>
        <strain evidence="2 3">NFFJ04</strain>
        <plasmid evidence="2 3">pLPCN-3</plasmid>
    </source>
</reference>
<dbReference type="EMBL" id="CP050503">
    <property type="protein sequence ID" value="QOP57242.1"/>
    <property type="molecule type" value="Genomic_DNA"/>
</dbReference>
<dbReference type="RefSeq" id="WP_193137662.1">
    <property type="nucleotide sequence ID" value="NZ_CP050503.1"/>
</dbReference>
<sequence length="160" mass="18734">MDNQAAEYVLRLSTMTAQEVIKLLAVKLPGKVIDVSKQAIHNQRITGRQNLAELQKKGALEHVDIDKTDLRALKKEFKKYNIDFSMIRVKGTNEFHVFFRGNDIDRVHLGLEKVVKDFQKAPENNQTWEQKVEKAKTTAKEHNQEHKKTRTRQRSKERER</sequence>
<dbReference type="Proteomes" id="UP000593972">
    <property type="component" value="Plasmid pLPCN-3"/>
</dbReference>
<protein>
    <submittedName>
        <fullName evidence="2">PcfB family protein</fullName>
    </submittedName>
</protein>
<evidence type="ECO:0000313" key="3">
    <source>
        <dbReference type="Proteomes" id="UP000593972"/>
    </source>
</evidence>
<evidence type="ECO:0000313" key="2">
    <source>
        <dbReference type="EMBL" id="QOP57242.1"/>
    </source>
</evidence>